<organism evidence="1 2">
    <name type="scientific">Baryphthengus martii</name>
    <name type="common">Rufous motmot</name>
    <dbReference type="NCBI Taxonomy" id="176943"/>
    <lineage>
        <taxon>Eukaryota</taxon>
        <taxon>Metazoa</taxon>
        <taxon>Chordata</taxon>
        <taxon>Craniata</taxon>
        <taxon>Vertebrata</taxon>
        <taxon>Euteleostomi</taxon>
        <taxon>Archelosauria</taxon>
        <taxon>Archosauria</taxon>
        <taxon>Dinosauria</taxon>
        <taxon>Saurischia</taxon>
        <taxon>Theropoda</taxon>
        <taxon>Coelurosauria</taxon>
        <taxon>Aves</taxon>
        <taxon>Neognathae</taxon>
        <taxon>Neoaves</taxon>
        <taxon>Telluraves</taxon>
        <taxon>Coraciimorphae</taxon>
        <taxon>Coraciiformes</taxon>
        <taxon>Momotidae</taxon>
        <taxon>Baryphthengus</taxon>
    </lineage>
</organism>
<dbReference type="AlphaFoldDB" id="A0A7K9DXX4"/>
<dbReference type="InterPro" id="IPR044884">
    <property type="entry name" value="Ribosomal_mL55_sf"/>
</dbReference>
<feature type="non-terminal residue" evidence="1">
    <location>
        <position position="111"/>
    </location>
</feature>
<feature type="non-terminal residue" evidence="1">
    <location>
        <position position="1"/>
    </location>
</feature>
<proteinExistence type="predicted"/>
<dbReference type="Proteomes" id="UP000578343">
    <property type="component" value="Unassembled WGS sequence"/>
</dbReference>
<dbReference type="OrthoDB" id="9986315at2759"/>
<dbReference type="EMBL" id="VWZK01002689">
    <property type="protein sequence ID" value="NXG69446.1"/>
    <property type="molecule type" value="Genomic_DNA"/>
</dbReference>
<comment type="caution">
    <text evidence="1">The sequence shown here is derived from an EMBL/GenBank/DDBJ whole genome shotgun (WGS) entry which is preliminary data.</text>
</comment>
<dbReference type="GO" id="GO:0006412">
    <property type="term" value="P:translation"/>
    <property type="evidence" value="ECO:0007669"/>
    <property type="project" value="TreeGrafter"/>
</dbReference>
<reference evidence="1 2" key="1">
    <citation type="submission" date="2019-09" db="EMBL/GenBank/DDBJ databases">
        <title>Bird 10,000 Genomes (B10K) Project - Family phase.</title>
        <authorList>
            <person name="Zhang G."/>
        </authorList>
    </citation>
    <scope>NUCLEOTIDE SEQUENCE [LARGE SCALE GENOMIC DNA]</scope>
    <source>
        <strain evidence="1">B10K-DU-001-21</strain>
        <tissue evidence="1">Muscle</tissue>
    </source>
</reference>
<dbReference type="InterPro" id="IPR018615">
    <property type="entry name" value="Ribosomal_mL55"/>
</dbReference>
<accession>A0A7K9DXX4</accession>
<evidence type="ECO:0000313" key="2">
    <source>
        <dbReference type="Proteomes" id="UP000578343"/>
    </source>
</evidence>
<gene>
    <name evidence="1" type="primary">Mrpl55</name>
    <name evidence="1" type="ORF">BARMAR_R05474</name>
</gene>
<protein>
    <submittedName>
        <fullName evidence="1">RM55 protein</fullName>
    </submittedName>
</protein>
<dbReference type="PANTHER" id="PTHR34095:SF1">
    <property type="entry name" value="LARGE RIBOSOMAL SUBUNIT PROTEIN ML55"/>
    <property type="match status" value="1"/>
</dbReference>
<sequence>SALRLAAIPRLLPPLAAPRRSNSNRASVSHLHRQFYGRLYPVLLVKTDGSTVHLRYKEPKRILMLPLDSSTLPEAERKARLRRQFPSQPKAETEETFDSIDMSTYKRFWKK</sequence>
<name>A0A7K9DXX4_BARMA</name>
<dbReference type="PANTHER" id="PTHR34095">
    <property type="entry name" value="39S RIBOSOMAL PROTEIN L55, MITOCHONDRIAL"/>
    <property type="match status" value="1"/>
</dbReference>
<dbReference type="GO" id="GO:0005762">
    <property type="term" value="C:mitochondrial large ribosomal subunit"/>
    <property type="evidence" value="ECO:0007669"/>
    <property type="project" value="InterPro"/>
</dbReference>
<dbReference type="Pfam" id="PF09776">
    <property type="entry name" value="Mitoc_L55"/>
    <property type="match status" value="1"/>
</dbReference>
<keyword evidence="2" id="KW-1185">Reference proteome</keyword>
<evidence type="ECO:0000313" key="1">
    <source>
        <dbReference type="EMBL" id="NXG69446.1"/>
    </source>
</evidence>
<dbReference type="GO" id="GO:0003735">
    <property type="term" value="F:structural constituent of ribosome"/>
    <property type="evidence" value="ECO:0007669"/>
    <property type="project" value="InterPro"/>
</dbReference>
<dbReference type="Gene3D" id="6.20.130.20">
    <property type="entry name" value="Mitochondrial ribosomal protein L55"/>
    <property type="match status" value="1"/>
</dbReference>